<feature type="compositionally biased region" description="Basic and acidic residues" evidence="6">
    <location>
        <begin position="15"/>
        <end position="42"/>
    </location>
</feature>
<name>A0A0B7ABJ7_9EUPU</name>
<dbReference type="EMBL" id="HACG01030521">
    <property type="protein sequence ID" value="CEK77386.1"/>
    <property type="molecule type" value="Transcribed_RNA"/>
</dbReference>
<gene>
    <name evidence="7" type="primary">ORF104373</name>
</gene>
<dbReference type="GO" id="GO:0032040">
    <property type="term" value="C:small-subunit processome"/>
    <property type="evidence" value="ECO:0007669"/>
    <property type="project" value="UniProtKB-UniRule"/>
</dbReference>
<dbReference type="Pfam" id="PF03998">
    <property type="entry name" value="Utp11"/>
    <property type="match status" value="1"/>
</dbReference>
<feature type="compositionally biased region" description="Basic residues" evidence="6">
    <location>
        <begin position="1"/>
        <end position="14"/>
    </location>
</feature>
<organism evidence="7">
    <name type="scientific">Arion vulgaris</name>
    <dbReference type="NCBI Taxonomy" id="1028688"/>
    <lineage>
        <taxon>Eukaryota</taxon>
        <taxon>Metazoa</taxon>
        <taxon>Spiralia</taxon>
        <taxon>Lophotrochozoa</taxon>
        <taxon>Mollusca</taxon>
        <taxon>Gastropoda</taxon>
        <taxon>Heterobranchia</taxon>
        <taxon>Euthyneura</taxon>
        <taxon>Panpulmonata</taxon>
        <taxon>Eupulmonata</taxon>
        <taxon>Stylommatophora</taxon>
        <taxon>Helicina</taxon>
        <taxon>Arionoidea</taxon>
        <taxon>Arionidae</taxon>
        <taxon>Arion</taxon>
    </lineage>
</organism>
<reference evidence="7" key="1">
    <citation type="submission" date="2014-12" db="EMBL/GenBank/DDBJ databases">
        <title>Insight into the proteome of Arion vulgaris.</title>
        <authorList>
            <person name="Aradska J."/>
            <person name="Bulat T."/>
            <person name="Smidak R."/>
            <person name="Sarate P."/>
            <person name="Gangsoo J."/>
            <person name="Sialana F."/>
            <person name="Bilban M."/>
            <person name="Lubec G."/>
        </authorList>
    </citation>
    <scope>NUCLEOTIDE SEQUENCE</scope>
    <source>
        <tissue evidence="7">Skin</tissue>
    </source>
</reference>
<dbReference type="GO" id="GO:0006364">
    <property type="term" value="P:rRNA processing"/>
    <property type="evidence" value="ECO:0007669"/>
    <property type="project" value="UniProtKB-UniRule"/>
</dbReference>
<evidence type="ECO:0000256" key="2">
    <source>
        <dbReference type="ARBA" id="ARBA00008105"/>
    </source>
</evidence>
<evidence type="ECO:0000256" key="1">
    <source>
        <dbReference type="ARBA" id="ARBA00004604"/>
    </source>
</evidence>
<comment type="function">
    <text evidence="5">Involved in nucleolar processing of pre-18S ribosomal RNA.</text>
</comment>
<evidence type="ECO:0000313" key="7">
    <source>
        <dbReference type="EMBL" id="CEK77386.1"/>
    </source>
</evidence>
<protein>
    <recommendedName>
        <fullName evidence="5">U3 small nucleolar RNA-associated protein 11</fullName>
        <shortName evidence="5">U3 snoRNA-associated protein 11</shortName>
    </recommendedName>
</protein>
<dbReference type="AlphaFoldDB" id="A0A0B7ABJ7"/>
<keyword evidence="3 5" id="KW-0698">rRNA processing</keyword>
<comment type="subcellular location">
    <subcellularLocation>
        <location evidence="1 5">Nucleus</location>
        <location evidence="1 5">Nucleolus</location>
    </subcellularLocation>
</comment>
<accession>A0A0B7ABJ7</accession>
<comment type="similarity">
    <text evidence="2 5">Belongs to the UTP11 family.</text>
</comment>
<dbReference type="PANTHER" id="PTHR12838:SF0">
    <property type="entry name" value="U3 SMALL NUCLEOLAR RNA-ASSOCIATED PROTEIN 11-RELATED"/>
    <property type="match status" value="1"/>
</dbReference>
<dbReference type="PANTHER" id="PTHR12838">
    <property type="entry name" value="U3 SMALL NUCLEOLAR RNA-ASSOCIATED PROTEIN 11"/>
    <property type="match status" value="1"/>
</dbReference>
<proteinExistence type="inferred from homology"/>
<keyword evidence="4 5" id="KW-0539">Nucleus</keyword>
<comment type="subunit">
    <text evidence="5">Component of the ribosomal small subunit (SSU) processome.</text>
</comment>
<feature type="region of interest" description="Disordered" evidence="6">
    <location>
        <begin position="1"/>
        <end position="42"/>
    </location>
</feature>
<evidence type="ECO:0000256" key="5">
    <source>
        <dbReference type="PIRNR" id="PIRNR015952"/>
    </source>
</evidence>
<evidence type="ECO:0000256" key="4">
    <source>
        <dbReference type="ARBA" id="ARBA00023242"/>
    </source>
</evidence>
<dbReference type="PIRSF" id="PIRSF015952">
    <property type="entry name" value="U3snoRNP11"/>
    <property type="match status" value="1"/>
</dbReference>
<evidence type="ECO:0000256" key="6">
    <source>
        <dbReference type="SAM" id="MobiDB-lite"/>
    </source>
</evidence>
<evidence type="ECO:0000256" key="3">
    <source>
        <dbReference type="ARBA" id="ARBA00022552"/>
    </source>
</evidence>
<sequence length="249" mass="29644">MSSWKKNKVQKIHRERPVPEERSRLGMLERKKDYKERARSFHQKEEKLTKLRRRAEDRNPDEFYFNMTKTKKLDGEHEMREDAIPVVTDSQKKLISTQDKRYVLYRLSKELKKIEKLKKSLHVIDSSTKRNSHFIFIDSPKDAKSFDPAKFFDTHPAFVDRAFNRPKLNSLKEGKFLVDPQQLQSAMVSKDAAYKELTRRVDRARELKIISDKIDSKLNAMETSRKRKCVQKETTECAAIYKFAFKRQK</sequence>
<dbReference type="InterPro" id="IPR007144">
    <property type="entry name" value="SSU_processome_Utp11"/>
</dbReference>